<evidence type="ECO:0000313" key="7">
    <source>
        <dbReference type="EMBL" id="MBW9056661.1"/>
    </source>
</evidence>
<evidence type="ECO:0000256" key="3">
    <source>
        <dbReference type="ARBA" id="ARBA00022692"/>
    </source>
</evidence>
<keyword evidence="5 6" id="KW-0472">Membrane</keyword>
<comment type="caution">
    <text evidence="7">The sequence shown here is derived from an EMBL/GenBank/DDBJ whole genome shotgun (WGS) entry which is preliminary data.</text>
</comment>
<dbReference type="EMBL" id="JAEUAK010000021">
    <property type="protein sequence ID" value="MBW9056661.1"/>
    <property type="molecule type" value="Genomic_DNA"/>
</dbReference>
<dbReference type="Pfam" id="PF03706">
    <property type="entry name" value="LPG_synthase_TM"/>
    <property type="match status" value="1"/>
</dbReference>
<comment type="subcellular location">
    <subcellularLocation>
        <location evidence="1">Cell membrane</location>
        <topology evidence="1">Multi-pass membrane protein</topology>
    </subcellularLocation>
</comment>
<organism evidence="7 8">
    <name type="scientific">Rhizobium mesosinicum</name>
    <dbReference type="NCBI Taxonomy" id="335017"/>
    <lineage>
        <taxon>Bacteria</taxon>
        <taxon>Pseudomonadati</taxon>
        <taxon>Pseudomonadota</taxon>
        <taxon>Alphaproteobacteria</taxon>
        <taxon>Hyphomicrobiales</taxon>
        <taxon>Rhizobiaceae</taxon>
        <taxon>Rhizobium/Agrobacterium group</taxon>
        <taxon>Rhizobium</taxon>
    </lineage>
</organism>
<feature type="transmembrane region" description="Helical" evidence="6">
    <location>
        <begin position="222"/>
        <end position="242"/>
    </location>
</feature>
<accession>A0ABS7H3A7</accession>
<dbReference type="PANTHER" id="PTHR39087:SF2">
    <property type="entry name" value="UPF0104 MEMBRANE PROTEIN MJ1595"/>
    <property type="match status" value="1"/>
</dbReference>
<protein>
    <submittedName>
        <fullName evidence="7">Flippase-like domain-containing protein</fullName>
    </submittedName>
</protein>
<feature type="transmembrane region" description="Helical" evidence="6">
    <location>
        <begin position="193"/>
        <end position="216"/>
    </location>
</feature>
<feature type="transmembrane region" description="Helical" evidence="6">
    <location>
        <begin position="106"/>
        <end position="127"/>
    </location>
</feature>
<feature type="transmembrane region" description="Helical" evidence="6">
    <location>
        <begin position="133"/>
        <end position="154"/>
    </location>
</feature>
<dbReference type="Proteomes" id="UP000717752">
    <property type="component" value="Unassembled WGS sequence"/>
</dbReference>
<reference evidence="7 8" key="1">
    <citation type="journal article" date="2021" name="MBio">
        <title>Poor Competitiveness of Bradyrhizobium in Pigeon Pea Root Colonization in Indian Soils.</title>
        <authorList>
            <person name="Chalasani D."/>
            <person name="Basu A."/>
            <person name="Pullabhotla S.V.S.R.N."/>
            <person name="Jorrin B."/>
            <person name="Neal A.L."/>
            <person name="Poole P.S."/>
            <person name="Podile A.R."/>
            <person name="Tkacz A."/>
        </authorList>
    </citation>
    <scope>NUCLEOTIDE SEQUENCE [LARGE SCALE GENOMIC DNA]</scope>
    <source>
        <strain evidence="7 8">HU56</strain>
    </source>
</reference>
<evidence type="ECO:0000256" key="2">
    <source>
        <dbReference type="ARBA" id="ARBA00022475"/>
    </source>
</evidence>
<evidence type="ECO:0000256" key="1">
    <source>
        <dbReference type="ARBA" id="ARBA00004651"/>
    </source>
</evidence>
<evidence type="ECO:0000256" key="5">
    <source>
        <dbReference type="ARBA" id="ARBA00023136"/>
    </source>
</evidence>
<evidence type="ECO:0000313" key="8">
    <source>
        <dbReference type="Proteomes" id="UP000717752"/>
    </source>
</evidence>
<proteinExistence type="predicted"/>
<keyword evidence="3 6" id="KW-0812">Transmembrane</keyword>
<feature type="transmembrane region" description="Helical" evidence="6">
    <location>
        <begin position="25"/>
        <end position="44"/>
    </location>
</feature>
<name>A0ABS7H3A7_9HYPH</name>
<evidence type="ECO:0000256" key="6">
    <source>
        <dbReference type="SAM" id="Phobius"/>
    </source>
</evidence>
<dbReference type="PANTHER" id="PTHR39087">
    <property type="entry name" value="UPF0104 MEMBRANE PROTEIN MJ1595"/>
    <property type="match status" value="1"/>
</dbReference>
<keyword evidence="8" id="KW-1185">Reference proteome</keyword>
<feature type="transmembrane region" description="Helical" evidence="6">
    <location>
        <begin position="271"/>
        <end position="293"/>
    </location>
</feature>
<sequence>MAIVILAMFVDVQHAIEMLSAGASPALAFIYSLFAAGIVLVYGLRWSILLDFRLKGADAALSSLIGLGGNMLLPARGGDLLRGWYSHRKASMPYSEIMSRLAVEKYVDLLTIFLIGILAGVSSSSLAVERYMLAFSTAGFIAVLAIYFMIMFFAERFLIMSHAILDWTRAPHWIRASLDSVVRDMKIKLTFSATIIPSFLTLAMWLSLYVGSYIAIAHMVRIPLTYSEALLVLFAGALGLMIPAAPSGVGTFHASVVSAFLLLGRPASEGLVLGTAIHFLFLVTYSVPALIIGSQRRVQLRLMEKK</sequence>
<dbReference type="InterPro" id="IPR022791">
    <property type="entry name" value="L-PG_synthase/AglD"/>
</dbReference>
<gene>
    <name evidence="7" type="ORF">JNB85_30045</name>
</gene>
<evidence type="ECO:0000256" key="4">
    <source>
        <dbReference type="ARBA" id="ARBA00022989"/>
    </source>
</evidence>
<keyword evidence="4 6" id="KW-1133">Transmembrane helix</keyword>
<keyword evidence="2" id="KW-1003">Cell membrane</keyword>